<proteinExistence type="predicted"/>
<protein>
    <submittedName>
        <fullName evidence="1">Isoform b</fullName>
    </submittedName>
</protein>
<dbReference type="Proteomes" id="UP000036403">
    <property type="component" value="Unassembled WGS sequence"/>
</dbReference>
<gene>
    <name evidence="1" type="ORF">RF55_22346</name>
</gene>
<dbReference type="STRING" id="67767.A0A0J7JXM3"/>
<keyword evidence="2" id="KW-1185">Reference proteome</keyword>
<dbReference type="OrthoDB" id="7540822at2759"/>
<name>A0A0J7JXM3_LASNI</name>
<evidence type="ECO:0000313" key="1">
    <source>
        <dbReference type="EMBL" id="KMQ82621.1"/>
    </source>
</evidence>
<evidence type="ECO:0000313" key="2">
    <source>
        <dbReference type="Proteomes" id="UP000036403"/>
    </source>
</evidence>
<dbReference type="EMBL" id="LBMM01024080">
    <property type="protein sequence ID" value="KMQ82621.1"/>
    <property type="molecule type" value="Genomic_DNA"/>
</dbReference>
<sequence>MSNRIIYVVRFRYVFLNEVHYRDVLLHRQYIRWSRRVEREAFEALWGEGPEALNLSAQRRKKTTMEQRLIMLQFMEEHSDLTQNRISGLDAKKQTTILWEELSNRLNSTSNGVTKSTDKWIKV</sequence>
<reference evidence="1 2" key="1">
    <citation type="submission" date="2015-04" db="EMBL/GenBank/DDBJ databases">
        <title>Lasius niger genome sequencing.</title>
        <authorList>
            <person name="Konorov E.A."/>
            <person name="Nikitin M.A."/>
            <person name="Kirill M.V."/>
            <person name="Chang P."/>
        </authorList>
    </citation>
    <scope>NUCLEOTIDE SEQUENCE [LARGE SCALE GENOMIC DNA]</scope>
    <source>
        <tissue evidence="1">Whole</tissue>
    </source>
</reference>
<dbReference type="AlphaFoldDB" id="A0A0J7JXM3"/>
<dbReference type="PaxDb" id="67767-A0A0J7JXM3"/>
<accession>A0A0J7JXM3</accession>
<organism evidence="1 2">
    <name type="scientific">Lasius niger</name>
    <name type="common">Black garden ant</name>
    <dbReference type="NCBI Taxonomy" id="67767"/>
    <lineage>
        <taxon>Eukaryota</taxon>
        <taxon>Metazoa</taxon>
        <taxon>Ecdysozoa</taxon>
        <taxon>Arthropoda</taxon>
        <taxon>Hexapoda</taxon>
        <taxon>Insecta</taxon>
        <taxon>Pterygota</taxon>
        <taxon>Neoptera</taxon>
        <taxon>Endopterygota</taxon>
        <taxon>Hymenoptera</taxon>
        <taxon>Apocrita</taxon>
        <taxon>Aculeata</taxon>
        <taxon>Formicoidea</taxon>
        <taxon>Formicidae</taxon>
        <taxon>Formicinae</taxon>
        <taxon>Lasius</taxon>
        <taxon>Lasius</taxon>
    </lineage>
</organism>
<comment type="caution">
    <text evidence="1">The sequence shown here is derived from an EMBL/GenBank/DDBJ whole genome shotgun (WGS) entry which is preliminary data.</text>
</comment>